<dbReference type="STRING" id="1193682.BJP25_27735"/>
<dbReference type="EMBL" id="MKQR01000026">
    <property type="protein sequence ID" value="OLR90439.1"/>
    <property type="molecule type" value="Genomic_DNA"/>
</dbReference>
<evidence type="ECO:0000313" key="7">
    <source>
        <dbReference type="Proteomes" id="UP000186040"/>
    </source>
</evidence>
<keyword evidence="3" id="KW-0328">Glycosyltransferase</keyword>
<evidence type="ECO:0000259" key="5">
    <source>
        <dbReference type="Pfam" id="PF00535"/>
    </source>
</evidence>
<protein>
    <submittedName>
        <fullName evidence="6">Glycosyl transferase</fullName>
    </submittedName>
</protein>
<evidence type="ECO:0000256" key="2">
    <source>
        <dbReference type="ARBA" id="ARBA00006739"/>
    </source>
</evidence>
<reference evidence="6 7" key="1">
    <citation type="submission" date="2016-10" db="EMBL/GenBank/DDBJ databases">
        <title>The Draft Genome Sequence of Actinokineospora bangkokensis 44EHWT reveals the biosynthetic pathway of antifungal compounds Thailandins with unusual extender unit butylmalonyl-CoA.</title>
        <authorList>
            <person name="Greule A."/>
            <person name="Intra B."/>
            <person name="Flemming S."/>
            <person name="Rommel M.G."/>
            <person name="Panbangred W."/>
            <person name="Bechthold A."/>
        </authorList>
    </citation>
    <scope>NUCLEOTIDE SEQUENCE [LARGE SCALE GENOMIC DNA]</scope>
    <source>
        <strain evidence="6 7">44EHW</strain>
    </source>
</reference>
<dbReference type="SUPFAM" id="SSF53448">
    <property type="entry name" value="Nucleotide-diphospho-sugar transferases"/>
    <property type="match status" value="1"/>
</dbReference>
<dbReference type="Proteomes" id="UP000186040">
    <property type="component" value="Unassembled WGS sequence"/>
</dbReference>
<dbReference type="InterPro" id="IPR001173">
    <property type="entry name" value="Glyco_trans_2-like"/>
</dbReference>
<sequence>MPVVRTTVVVVTWRGAGHVRACLRGLAAQTRPHRVLVVDNASEDGSGELARAEGVAVVRLARNAGYAGGIAAVLDDVDTEFVAWLNDDAVPAPDWLAHLEDALDAGAAAAGARLTRPDGGTQTIGVGLTALGYGHDRTDGEVFGFCGGAALLRVAELRAVGGVPAAFFCYYEDTDTSWRLRLHGHEVVAVPRATAAHAHGATARLGSRQFHLWNERNRLLMLARCAPGPVFARELARFAAITAKVVLRRPEGANFSPSLRLRVLGQVLVALPGTRRAGTPEARRRVWARWAGR</sequence>
<comment type="caution">
    <text evidence="6">The sequence shown here is derived from an EMBL/GenBank/DDBJ whole genome shotgun (WGS) entry which is preliminary data.</text>
</comment>
<evidence type="ECO:0000313" key="6">
    <source>
        <dbReference type="EMBL" id="OLR90439.1"/>
    </source>
</evidence>
<dbReference type="GO" id="GO:0016757">
    <property type="term" value="F:glycosyltransferase activity"/>
    <property type="evidence" value="ECO:0007669"/>
    <property type="project" value="UniProtKB-KW"/>
</dbReference>
<dbReference type="Gene3D" id="3.90.550.10">
    <property type="entry name" value="Spore Coat Polysaccharide Biosynthesis Protein SpsA, Chain A"/>
    <property type="match status" value="1"/>
</dbReference>
<dbReference type="PANTHER" id="PTHR43179:SF12">
    <property type="entry name" value="GALACTOFURANOSYLTRANSFERASE GLFT2"/>
    <property type="match status" value="1"/>
</dbReference>
<proteinExistence type="inferred from homology"/>
<dbReference type="PANTHER" id="PTHR43179">
    <property type="entry name" value="RHAMNOSYLTRANSFERASE WBBL"/>
    <property type="match status" value="1"/>
</dbReference>
<dbReference type="Pfam" id="PF00535">
    <property type="entry name" value="Glycos_transf_2"/>
    <property type="match status" value="1"/>
</dbReference>
<feature type="domain" description="Glycosyltransferase 2-like" evidence="5">
    <location>
        <begin position="7"/>
        <end position="154"/>
    </location>
</feature>
<dbReference type="AlphaFoldDB" id="A0A1Q9LEP5"/>
<evidence type="ECO:0000256" key="1">
    <source>
        <dbReference type="ARBA" id="ARBA00004776"/>
    </source>
</evidence>
<gene>
    <name evidence="6" type="ORF">BJP25_27735</name>
</gene>
<dbReference type="OrthoDB" id="9771846at2"/>
<name>A0A1Q9LEP5_9PSEU</name>
<dbReference type="InterPro" id="IPR029044">
    <property type="entry name" value="Nucleotide-diphossugar_trans"/>
</dbReference>
<accession>A0A1Q9LEP5</accession>
<keyword evidence="7" id="KW-1185">Reference proteome</keyword>
<comment type="pathway">
    <text evidence="1">Cell wall biogenesis; cell wall polysaccharide biosynthesis.</text>
</comment>
<evidence type="ECO:0000256" key="3">
    <source>
        <dbReference type="ARBA" id="ARBA00022676"/>
    </source>
</evidence>
<organism evidence="6 7">
    <name type="scientific">Actinokineospora bangkokensis</name>
    <dbReference type="NCBI Taxonomy" id="1193682"/>
    <lineage>
        <taxon>Bacteria</taxon>
        <taxon>Bacillati</taxon>
        <taxon>Actinomycetota</taxon>
        <taxon>Actinomycetes</taxon>
        <taxon>Pseudonocardiales</taxon>
        <taxon>Pseudonocardiaceae</taxon>
        <taxon>Actinokineospora</taxon>
    </lineage>
</organism>
<keyword evidence="4 6" id="KW-0808">Transferase</keyword>
<evidence type="ECO:0000256" key="4">
    <source>
        <dbReference type="ARBA" id="ARBA00022679"/>
    </source>
</evidence>
<comment type="similarity">
    <text evidence="2">Belongs to the glycosyltransferase 2 family.</text>
</comment>